<keyword evidence="1" id="KW-1133">Transmembrane helix</keyword>
<dbReference type="OrthoDB" id="6647838at2"/>
<organism evidence="2 3">
    <name type="scientific">Alysiella filiformis DSM 16848</name>
    <dbReference type="NCBI Taxonomy" id="1120981"/>
    <lineage>
        <taxon>Bacteria</taxon>
        <taxon>Pseudomonadati</taxon>
        <taxon>Pseudomonadota</taxon>
        <taxon>Betaproteobacteria</taxon>
        <taxon>Neisseriales</taxon>
        <taxon>Neisseriaceae</taxon>
        <taxon>Alysiella</taxon>
    </lineage>
</organism>
<name>A0A286EAH1_9NEIS</name>
<protein>
    <submittedName>
        <fullName evidence="2">Uncharacterized protein</fullName>
    </submittedName>
</protein>
<accession>A0A286EAH1</accession>
<gene>
    <name evidence="2" type="ORF">SAMN02746062_01031</name>
</gene>
<dbReference type="RefSeq" id="WP_097114094.1">
    <property type="nucleotide sequence ID" value="NZ_CP083931.1"/>
</dbReference>
<dbReference type="AlphaFoldDB" id="A0A286EAH1"/>
<dbReference type="EMBL" id="OCNF01000007">
    <property type="protein sequence ID" value="SOD67879.1"/>
    <property type="molecule type" value="Genomic_DNA"/>
</dbReference>
<dbReference type="Proteomes" id="UP000219669">
    <property type="component" value="Unassembled WGS sequence"/>
</dbReference>
<reference evidence="2 3" key="1">
    <citation type="submission" date="2017-09" db="EMBL/GenBank/DDBJ databases">
        <authorList>
            <person name="Ehlers B."/>
            <person name="Leendertz F.H."/>
        </authorList>
    </citation>
    <scope>NUCLEOTIDE SEQUENCE [LARGE SCALE GENOMIC DNA]</scope>
    <source>
        <strain evidence="2 3">DSM 16848</strain>
    </source>
</reference>
<evidence type="ECO:0000313" key="2">
    <source>
        <dbReference type="EMBL" id="SOD67879.1"/>
    </source>
</evidence>
<proteinExistence type="predicted"/>
<keyword evidence="3" id="KW-1185">Reference proteome</keyword>
<keyword evidence="1" id="KW-0812">Transmembrane</keyword>
<evidence type="ECO:0000256" key="1">
    <source>
        <dbReference type="SAM" id="Phobius"/>
    </source>
</evidence>
<keyword evidence="1" id="KW-0472">Membrane</keyword>
<feature type="transmembrane region" description="Helical" evidence="1">
    <location>
        <begin position="7"/>
        <end position="24"/>
    </location>
</feature>
<evidence type="ECO:0000313" key="3">
    <source>
        <dbReference type="Proteomes" id="UP000219669"/>
    </source>
</evidence>
<sequence length="174" mass="20648">MILMKKILFKIIKLILFILIWWGMATISEWQMPLKSRPVTQTEFFRFCVLVDGKIQSQSLQDYKKGEDVLCHTPVPDDGNGWFNYKYYFDITPEQTYRLISYADSPADPYIYHYRIENQEIVPIDVQYGGLMNQMAAWFYGLILTAILWAVGYRLYLRYLSKRRSALRADIDFP</sequence>
<feature type="transmembrane region" description="Helical" evidence="1">
    <location>
        <begin position="137"/>
        <end position="157"/>
    </location>
</feature>